<name>G7IZC2_MEDTR</name>
<protein>
    <submittedName>
        <fullName evidence="1 2">Uncharacterized protein</fullName>
    </submittedName>
</protein>
<evidence type="ECO:0000313" key="1">
    <source>
        <dbReference type="EMBL" id="AES69258.1"/>
    </source>
</evidence>
<dbReference type="AlphaFoldDB" id="G7IZC2"/>
<evidence type="ECO:0000313" key="3">
    <source>
        <dbReference type="Proteomes" id="UP000002051"/>
    </source>
</evidence>
<dbReference type="EMBL" id="CM001219">
    <property type="protein sequence ID" value="AES69258.1"/>
    <property type="molecule type" value="Genomic_DNA"/>
</dbReference>
<reference evidence="2" key="3">
    <citation type="submission" date="2015-04" db="UniProtKB">
        <authorList>
            <consortium name="EnsemblPlants"/>
        </authorList>
    </citation>
    <scope>IDENTIFICATION</scope>
    <source>
        <strain evidence="2">cv. Jemalong A17</strain>
    </source>
</reference>
<reference evidence="1 3" key="1">
    <citation type="journal article" date="2011" name="Nature">
        <title>The Medicago genome provides insight into the evolution of rhizobial symbioses.</title>
        <authorList>
            <person name="Young N.D."/>
            <person name="Debelle F."/>
            <person name="Oldroyd G.E."/>
            <person name="Geurts R."/>
            <person name="Cannon S.B."/>
            <person name="Udvardi M.K."/>
            <person name="Benedito V.A."/>
            <person name="Mayer K.F."/>
            <person name="Gouzy J."/>
            <person name="Schoof H."/>
            <person name="Van de Peer Y."/>
            <person name="Proost S."/>
            <person name="Cook D.R."/>
            <person name="Meyers B.C."/>
            <person name="Spannagl M."/>
            <person name="Cheung F."/>
            <person name="De Mita S."/>
            <person name="Krishnakumar V."/>
            <person name="Gundlach H."/>
            <person name="Zhou S."/>
            <person name="Mudge J."/>
            <person name="Bharti A.K."/>
            <person name="Murray J.D."/>
            <person name="Naoumkina M.A."/>
            <person name="Rosen B."/>
            <person name="Silverstein K.A."/>
            <person name="Tang H."/>
            <person name="Rombauts S."/>
            <person name="Zhao P.X."/>
            <person name="Zhou P."/>
            <person name="Barbe V."/>
            <person name="Bardou P."/>
            <person name="Bechner M."/>
            <person name="Bellec A."/>
            <person name="Berger A."/>
            <person name="Berges H."/>
            <person name="Bidwell S."/>
            <person name="Bisseling T."/>
            <person name="Choisne N."/>
            <person name="Couloux A."/>
            <person name="Denny R."/>
            <person name="Deshpande S."/>
            <person name="Dai X."/>
            <person name="Doyle J.J."/>
            <person name="Dudez A.M."/>
            <person name="Farmer A.D."/>
            <person name="Fouteau S."/>
            <person name="Franken C."/>
            <person name="Gibelin C."/>
            <person name="Gish J."/>
            <person name="Goldstein S."/>
            <person name="Gonzalez A.J."/>
            <person name="Green P.J."/>
            <person name="Hallab A."/>
            <person name="Hartog M."/>
            <person name="Hua A."/>
            <person name="Humphray S.J."/>
            <person name="Jeong D.H."/>
            <person name="Jing Y."/>
            <person name="Jocker A."/>
            <person name="Kenton S.M."/>
            <person name="Kim D.J."/>
            <person name="Klee K."/>
            <person name="Lai H."/>
            <person name="Lang C."/>
            <person name="Lin S."/>
            <person name="Macmil S.L."/>
            <person name="Magdelenat G."/>
            <person name="Matthews L."/>
            <person name="McCorrison J."/>
            <person name="Monaghan E.L."/>
            <person name="Mun J.H."/>
            <person name="Najar F.Z."/>
            <person name="Nicholson C."/>
            <person name="Noirot C."/>
            <person name="O'Bleness M."/>
            <person name="Paule C.R."/>
            <person name="Poulain J."/>
            <person name="Prion F."/>
            <person name="Qin B."/>
            <person name="Qu C."/>
            <person name="Retzel E.F."/>
            <person name="Riddle C."/>
            <person name="Sallet E."/>
            <person name="Samain S."/>
            <person name="Samson N."/>
            <person name="Sanders I."/>
            <person name="Saurat O."/>
            <person name="Scarpelli C."/>
            <person name="Schiex T."/>
            <person name="Segurens B."/>
            <person name="Severin A.J."/>
            <person name="Sherrier D.J."/>
            <person name="Shi R."/>
            <person name="Sims S."/>
            <person name="Singer S.R."/>
            <person name="Sinharoy S."/>
            <person name="Sterck L."/>
            <person name="Viollet A."/>
            <person name="Wang B.B."/>
            <person name="Wang K."/>
            <person name="Wang M."/>
            <person name="Wang X."/>
            <person name="Warfsmann J."/>
            <person name="Weissenbach J."/>
            <person name="White D.D."/>
            <person name="White J.D."/>
            <person name="Wiley G.B."/>
            <person name="Wincker P."/>
            <person name="Xing Y."/>
            <person name="Yang L."/>
            <person name="Yao Z."/>
            <person name="Ying F."/>
            <person name="Zhai J."/>
            <person name="Zhou L."/>
            <person name="Zuber A."/>
            <person name="Denarie J."/>
            <person name="Dixon R.A."/>
            <person name="May G.D."/>
            <person name="Schwartz D.C."/>
            <person name="Rogers J."/>
            <person name="Quetier F."/>
            <person name="Town C.D."/>
            <person name="Roe B.A."/>
        </authorList>
    </citation>
    <scope>NUCLEOTIDE SEQUENCE [LARGE SCALE GENOMIC DNA]</scope>
    <source>
        <strain evidence="1">A17</strain>
        <strain evidence="2 3">cv. Jemalong A17</strain>
    </source>
</reference>
<accession>G7IZC2</accession>
<dbReference type="Proteomes" id="UP000002051">
    <property type="component" value="Chromosome 3"/>
</dbReference>
<dbReference type="HOGENOM" id="CLU_2295856_0_0_1"/>
<organism evidence="1 3">
    <name type="scientific">Medicago truncatula</name>
    <name type="common">Barrel medic</name>
    <name type="synonym">Medicago tribuloides</name>
    <dbReference type="NCBI Taxonomy" id="3880"/>
    <lineage>
        <taxon>Eukaryota</taxon>
        <taxon>Viridiplantae</taxon>
        <taxon>Streptophyta</taxon>
        <taxon>Embryophyta</taxon>
        <taxon>Tracheophyta</taxon>
        <taxon>Spermatophyta</taxon>
        <taxon>Magnoliopsida</taxon>
        <taxon>eudicotyledons</taxon>
        <taxon>Gunneridae</taxon>
        <taxon>Pentapetalae</taxon>
        <taxon>rosids</taxon>
        <taxon>fabids</taxon>
        <taxon>Fabales</taxon>
        <taxon>Fabaceae</taxon>
        <taxon>Papilionoideae</taxon>
        <taxon>50 kb inversion clade</taxon>
        <taxon>NPAAA clade</taxon>
        <taxon>Hologalegina</taxon>
        <taxon>IRL clade</taxon>
        <taxon>Trifolieae</taxon>
        <taxon>Medicago</taxon>
    </lineage>
</organism>
<proteinExistence type="predicted"/>
<keyword evidence="3" id="KW-1185">Reference proteome</keyword>
<dbReference type="EnsemblPlants" id="AES69258">
    <property type="protein sequence ID" value="AES69258"/>
    <property type="gene ID" value="MTR_3g026030"/>
</dbReference>
<gene>
    <name evidence="1" type="ordered locus">MTR_3g026030</name>
</gene>
<sequence>MAGWIDVHAQFNGGEPQRLKGGSEEGENVRWCEEMEKFRGVFIRGDCNIGRGVKWAGLAQQRRLAGINSTMTKLAVDEQDFGRNLPSLFFVCPKKKRAAGC</sequence>
<dbReference type="PaxDb" id="3880-AES69258"/>
<evidence type="ECO:0000313" key="2">
    <source>
        <dbReference type="EnsemblPlants" id="AES69258"/>
    </source>
</evidence>
<reference evidence="1 3" key="2">
    <citation type="journal article" date="2014" name="BMC Genomics">
        <title>An improved genome release (version Mt4.0) for the model legume Medicago truncatula.</title>
        <authorList>
            <person name="Tang H."/>
            <person name="Krishnakumar V."/>
            <person name="Bidwell S."/>
            <person name="Rosen B."/>
            <person name="Chan A."/>
            <person name="Zhou S."/>
            <person name="Gentzbittel L."/>
            <person name="Childs K.L."/>
            <person name="Yandell M."/>
            <person name="Gundlach H."/>
            <person name="Mayer K.F."/>
            <person name="Schwartz D.C."/>
            <person name="Town C.D."/>
        </authorList>
    </citation>
    <scope>GENOME REANNOTATION</scope>
    <source>
        <strain evidence="2 3">cv. Jemalong A17</strain>
    </source>
</reference>